<dbReference type="GeneID" id="54285177"/>
<dbReference type="SUPFAM" id="SSF51445">
    <property type="entry name" value="(Trans)glycosidases"/>
    <property type="match status" value="1"/>
</dbReference>
<dbReference type="Gene3D" id="3.20.20.80">
    <property type="entry name" value="Glycosidases"/>
    <property type="match status" value="1"/>
</dbReference>
<dbReference type="OrthoDB" id="5985073at2759"/>
<dbReference type="EMBL" id="ML978069">
    <property type="protein sequence ID" value="KAF2015368.1"/>
    <property type="molecule type" value="Genomic_DNA"/>
</dbReference>
<dbReference type="Proteomes" id="UP000799778">
    <property type="component" value="Unassembled WGS sequence"/>
</dbReference>
<dbReference type="Pfam" id="PF11790">
    <property type="entry name" value="Glyco_hydro_cc"/>
    <property type="match status" value="1"/>
</dbReference>
<dbReference type="GO" id="GO:0009277">
    <property type="term" value="C:fungal-type cell wall"/>
    <property type="evidence" value="ECO:0007669"/>
    <property type="project" value="TreeGrafter"/>
</dbReference>
<name>A0A6A5XQ36_9PLEO</name>
<dbReference type="InterPro" id="IPR053183">
    <property type="entry name" value="ASL1"/>
</dbReference>
<evidence type="ECO:0000313" key="4">
    <source>
        <dbReference type="Proteomes" id="UP000799778"/>
    </source>
</evidence>
<evidence type="ECO:0000259" key="2">
    <source>
        <dbReference type="Pfam" id="PF11790"/>
    </source>
</evidence>
<organism evidence="3 4">
    <name type="scientific">Aaosphaeria arxii CBS 175.79</name>
    <dbReference type="NCBI Taxonomy" id="1450172"/>
    <lineage>
        <taxon>Eukaryota</taxon>
        <taxon>Fungi</taxon>
        <taxon>Dikarya</taxon>
        <taxon>Ascomycota</taxon>
        <taxon>Pezizomycotina</taxon>
        <taxon>Dothideomycetes</taxon>
        <taxon>Pleosporomycetidae</taxon>
        <taxon>Pleosporales</taxon>
        <taxon>Pleosporales incertae sedis</taxon>
        <taxon>Aaosphaeria</taxon>
    </lineage>
</organism>
<dbReference type="GO" id="GO:0071966">
    <property type="term" value="P:fungal-type cell wall polysaccharide metabolic process"/>
    <property type="evidence" value="ECO:0007669"/>
    <property type="project" value="TreeGrafter"/>
</dbReference>
<keyword evidence="4" id="KW-1185">Reference proteome</keyword>
<dbReference type="PANTHER" id="PTHR34154">
    <property type="entry name" value="ALKALI-SENSITIVE LINKAGE PROTEIN 1"/>
    <property type="match status" value="1"/>
</dbReference>
<dbReference type="RefSeq" id="XP_033383707.1">
    <property type="nucleotide sequence ID" value="XM_033527780.1"/>
</dbReference>
<keyword evidence="3" id="KW-0378">Hydrolase</keyword>
<accession>A0A6A5XQ36</accession>
<sequence length="284" mass="31773">MISSIFLFTVLEALTLVDARVHGNDHTHHARANSAGKRGLAFNDAGLTKLFESNKKFSWMYNWGQTVTDAAKFDYVPMLHSNKTEHTETWEANLKTSVDAGATHVFSFNEPDQCGEESGGACMQDIDLTVDTHKKYIQKLAEEYPKLKLGAPAVTNGVEDEITKAKMGIPFLKEFLSKCDGCKIDFLNAHWYSPPDVKAFQQHLVNVYAANENKTAIWVTEFGVTGDPAQKTGEPAQQFLKEVLPWMDEQDWIERYAYQWVAPDSLVTADGQQLSPLGEVYATT</sequence>
<evidence type="ECO:0000313" key="3">
    <source>
        <dbReference type="EMBL" id="KAF2015368.1"/>
    </source>
</evidence>
<feature type="chain" id="PRO_5025456704" evidence="1">
    <location>
        <begin position="20"/>
        <end position="284"/>
    </location>
</feature>
<dbReference type="PANTHER" id="PTHR34154:SF10">
    <property type="entry name" value="ASL1-LIKE GLYCOSYL HYDROLASE CATALYTIC DOMAIN-CONTAINING PROTEIN"/>
    <property type="match status" value="1"/>
</dbReference>
<feature type="signal peptide" evidence="1">
    <location>
        <begin position="1"/>
        <end position="19"/>
    </location>
</feature>
<dbReference type="InterPro" id="IPR017853">
    <property type="entry name" value="GH"/>
</dbReference>
<feature type="domain" description="Asl1-like glycosyl hydrolase catalytic" evidence="2">
    <location>
        <begin position="39"/>
        <end position="281"/>
    </location>
</feature>
<dbReference type="InterPro" id="IPR024655">
    <property type="entry name" value="Asl1_glyco_hydro_catalytic"/>
</dbReference>
<dbReference type="AlphaFoldDB" id="A0A6A5XQ36"/>
<keyword evidence="1" id="KW-0732">Signal</keyword>
<reference evidence="3" key="1">
    <citation type="journal article" date="2020" name="Stud. Mycol.">
        <title>101 Dothideomycetes genomes: a test case for predicting lifestyles and emergence of pathogens.</title>
        <authorList>
            <person name="Haridas S."/>
            <person name="Albert R."/>
            <person name="Binder M."/>
            <person name="Bloem J."/>
            <person name="Labutti K."/>
            <person name="Salamov A."/>
            <person name="Andreopoulos B."/>
            <person name="Baker S."/>
            <person name="Barry K."/>
            <person name="Bills G."/>
            <person name="Bluhm B."/>
            <person name="Cannon C."/>
            <person name="Castanera R."/>
            <person name="Culley D."/>
            <person name="Daum C."/>
            <person name="Ezra D."/>
            <person name="Gonzalez J."/>
            <person name="Henrissat B."/>
            <person name="Kuo A."/>
            <person name="Liang C."/>
            <person name="Lipzen A."/>
            <person name="Lutzoni F."/>
            <person name="Magnuson J."/>
            <person name="Mondo S."/>
            <person name="Nolan M."/>
            <person name="Ohm R."/>
            <person name="Pangilinan J."/>
            <person name="Park H.-J."/>
            <person name="Ramirez L."/>
            <person name="Alfaro M."/>
            <person name="Sun H."/>
            <person name="Tritt A."/>
            <person name="Yoshinaga Y."/>
            <person name="Zwiers L.-H."/>
            <person name="Turgeon B."/>
            <person name="Goodwin S."/>
            <person name="Spatafora J."/>
            <person name="Crous P."/>
            <person name="Grigoriev I."/>
        </authorList>
    </citation>
    <scope>NUCLEOTIDE SEQUENCE</scope>
    <source>
        <strain evidence="3">CBS 175.79</strain>
    </source>
</reference>
<protein>
    <submittedName>
        <fullName evidence="3">Glycoside hydrolase family 128 protein</fullName>
    </submittedName>
</protein>
<evidence type="ECO:0000256" key="1">
    <source>
        <dbReference type="SAM" id="SignalP"/>
    </source>
</evidence>
<gene>
    <name evidence="3" type="ORF">BU24DRAFT_421654</name>
</gene>
<proteinExistence type="predicted"/>
<dbReference type="GO" id="GO:0016787">
    <property type="term" value="F:hydrolase activity"/>
    <property type="evidence" value="ECO:0007669"/>
    <property type="project" value="UniProtKB-KW"/>
</dbReference>